<evidence type="ECO:0000313" key="1">
    <source>
        <dbReference type="EMBL" id="NGZ85103.1"/>
    </source>
</evidence>
<gene>
    <name evidence="1" type="ORF">GW587_12675</name>
</gene>
<sequence>MINVQHIAVGDRSFWAGRLKGRYILHHNMKMIPGDGGGWDWGWNNVVVNAVPFNSNVASGLYDEYGRPKVGSVGISSTELT</sequence>
<dbReference type="Proteomes" id="UP000666369">
    <property type="component" value="Unassembled WGS sequence"/>
</dbReference>
<dbReference type="EMBL" id="JAADJT010000005">
    <property type="protein sequence ID" value="NGZ85103.1"/>
    <property type="molecule type" value="Genomic_DNA"/>
</dbReference>
<comment type="caution">
    <text evidence="1">The sequence shown here is derived from an EMBL/GenBank/DDBJ whole genome shotgun (WGS) entry which is preliminary data.</text>
</comment>
<organism evidence="1 2">
    <name type="scientific">Duganella aceris</name>
    <dbReference type="NCBI Taxonomy" id="2703883"/>
    <lineage>
        <taxon>Bacteria</taxon>
        <taxon>Pseudomonadati</taxon>
        <taxon>Pseudomonadota</taxon>
        <taxon>Betaproteobacteria</taxon>
        <taxon>Burkholderiales</taxon>
        <taxon>Oxalobacteraceae</taxon>
        <taxon>Telluria group</taxon>
        <taxon>Duganella</taxon>
    </lineage>
</organism>
<protein>
    <submittedName>
        <fullName evidence="1">Uncharacterized protein</fullName>
    </submittedName>
</protein>
<evidence type="ECO:0000313" key="2">
    <source>
        <dbReference type="Proteomes" id="UP000666369"/>
    </source>
</evidence>
<reference evidence="1 2" key="1">
    <citation type="submission" date="2020-01" db="EMBL/GenBank/DDBJ databases">
        <authorList>
            <person name="Lee S.D."/>
        </authorList>
    </citation>
    <scope>NUCLEOTIDE SEQUENCE [LARGE SCALE GENOMIC DNA]</scope>
    <source>
        <strain evidence="1 2">SAP-35</strain>
    </source>
</reference>
<accession>A0ABX0FKR1</accession>
<proteinExistence type="predicted"/>
<name>A0ABX0FKR1_9BURK</name>
<dbReference type="RefSeq" id="WP_166103205.1">
    <property type="nucleotide sequence ID" value="NZ_JAADJT010000005.1"/>
</dbReference>
<keyword evidence="2" id="KW-1185">Reference proteome</keyword>
<reference evidence="2" key="2">
    <citation type="submission" date="2023-07" db="EMBL/GenBank/DDBJ databases">
        <title>Duganella aceri sp. nov., isolated from tree sap.</title>
        <authorList>
            <person name="Kim I.S."/>
        </authorList>
    </citation>
    <scope>NUCLEOTIDE SEQUENCE [LARGE SCALE GENOMIC DNA]</scope>
    <source>
        <strain evidence="2">SAP-35</strain>
    </source>
</reference>